<feature type="transmembrane region" description="Helical" evidence="7">
    <location>
        <begin position="441"/>
        <end position="467"/>
    </location>
</feature>
<dbReference type="Gene3D" id="1.20.1250.20">
    <property type="entry name" value="MFS general substrate transporter like domains"/>
    <property type="match status" value="2"/>
</dbReference>
<feature type="region of interest" description="Disordered" evidence="6">
    <location>
        <begin position="1"/>
        <end position="48"/>
    </location>
</feature>
<evidence type="ECO:0000256" key="3">
    <source>
        <dbReference type="ARBA" id="ARBA00022692"/>
    </source>
</evidence>
<evidence type="ECO:0000313" key="10">
    <source>
        <dbReference type="Proteomes" id="UP001296104"/>
    </source>
</evidence>
<accession>A0AAI8YSY8</accession>
<sequence length="496" mass="54456">MRQSPPITAQRPEHHHRPAYIPTPKSSTEWARMSLPPDHGAHGEPQDKRIERDILRKLDLTLIPMLWSLFVVSFADRSNIGNAKIQGMQTDLHLTGNKYNIAVLVFTVAYVAFGVPANVAFRVLGPRSLAAMMLLWGICALCQGLVQTWGGLVACRFLMGGFEAGFVPGCAYLIGSYYTRNEFLKRYSLFLSGSIIAGAFNGLFSGLLARADGKGGLRGWRWIFVVEGLITCVAAIVSAFIIPQFPEDTRLFRGEEKAVLLERLRQDGAEEEHADLWHEVKEALIDPKIWLATIAYVGIEENSASIVAFLPSILQGFGYTATSAQWHSIPVYAVAFILSLLCAYVSERLQQRYLFAMLGALLNLVGLAILLARPDSAAVRYAGAFFMTAGVYIAMPIVVVWNAINVRKGYKRVVSFAMSTAVGNCGALVASNVFIAREEPAYPTGFTTGMCMNCMSILALTALYIGLRIGNDRKARSDVSGEDSQGERHKPSAYQL</sequence>
<feature type="transmembrane region" description="Helical" evidence="7">
    <location>
        <begin position="353"/>
        <end position="372"/>
    </location>
</feature>
<proteinExistence type="predicted"/>
<evidence type="ECO:0000256" key="1">
    <source>
        <dbReference type="ARBA" id="ARBA00004141"/>
    </source>
</evidence>
<keyword evidence="2" id="KW-0813">Transport</keyword>
<gene>
    <name evidence="9" type="ORF">LECACI_7A001419</name>
</gene>
<feature type="transmembrane region" description="Helical" evidence="7">
    <location>
        <begin position="101"/>
        <end position="121"/>
    </location>
</feature>
<evidence type="ECO:0000256" key="6">
    <source>
        <dbReference type="SAM" id="MobiDB-lite"/>
    </source>
</evidence>
<feature type="compositionally biased region" description="Basic and acidic residues" evidence="6">
    <location>
        <begin position="39"/>
        <end position="48"/>
    </location>
</feature>
<dbReference type="InterPro" id="IPR036259">
    <property type="entry name" value="MFS_trans_sf"/>
</dbReference>
<dbReference type="FunFam" id="1.20.1250.20:FF:000018">
    <property type="entry name" value="MFS transporter permease"/>
    <property type="match status" value="1"/>
</dbReference>
<comment type="caution">
    <text evidence="9">The sequence shown here is derived from an EMBL/GenBank/DDBJ whole genome shotgun (WGS) entry which is preliminary data.</text>
</comment>
<feature type="domain" description="Major facilitator superfamily (MFS) profile" evidence="8">
    <location>
        <begin position="62"/>
        <end position="474"/>
    </location>
</feature>
<evidence type="ECO:0000256" key="7">
    <source>
        <dbReference type="SAM" id="Phobius"/>
    </source>
</evidence>
<dbReference type="Pfam" id="PF07690">
    <property type="entry name" value="MFS_1"/>
    <property type="match status" value="1"/>
</dbReference>
<organism evidence="9 10">
    <name type="scientific">Lecanosticta acicola</name>
    <dbReference type="NCBI Taxonomy" id="111012"/>
    <lineage>
        <taxon>Eukaryota</taxon>
        <taxon>Fungi</taxon>
        <taxon>Dikarya</taxon>
        <taxon>Ascomycota</taxon>
        <taxon>Pezizomycotina</taxon>
        <taxon>Dothideomycetes</taxon>
        <taxon>Dothideomycetidae</taxon>
        <taxon>Mycosphaerellales</taxon>
        <taxon>Mycosphaerellaceae</taxon>
        <taxon>Lecanosticta</taxon>
    </lineage>
</organism>
<feature type="transmembrane region" description="Helical" evidence="7">
    <location>
        <begin position="329"/>
        <end position="346"/>
    </location>
</feature>
<evidence type="ECO:0000256" key="5">
    <source>
        <dbReference type="ARBA" id="ARBA00023136"/>
    </source>
</evidence>
<evidence type="ECO:0000259" key="8">
    <source>
        <dbReference type="PROSITE" id="PS50850"/>
    </source>
</evidence>
<feature type="transmembrane region" description="Helical" evidence="7">
    <location>
        <begin position="187"/>
        <end position="208"/>
    </location>
</feature>
<keyword evidence="5 7" id="KW-0472">Membrane</keyword>
<feature type="region of interest" description="Disordered" evidence="6">
    <location>
        <begin position="476"/>
        <end position="496"/>
    </location>
</feature>
<dbReference type="PROSITE" id="PS50850">
    <property type="entry name" value="MFS"/>
    <property type="match status" value="1"/>
</dbReference>
<comment type="subcellular location">
    <subcellularLocation>
        <location evidence="1">Membrane</location>
        <topology evidence="1">Multi-pass membrane protein</topology>
    </subcellularLocation>
</comment>
<feature type="compositionally biased region" description="Basic and acidic residues" evidence="6">
    <location>
        <begin position="476"/>
        <end position="490"/>
    </location>
</feature>
<keyword evidence="3 7" id="KW-0812">Transmembrane</keyword>
<dbReference type="FunFam" id="1.20.1250.20:FF:000013">
    <property type="entry name" value="MFS general substrate transporter"/>
    <property type="match status" value="1"/>
</dbReference>
<dbReference type="EMBL" id="CAVMBE010000005">
    <property type="protein sequence ID" value="CAK3836004.1"/>
    <property type="molecule type" value="Genomic_DNA"/>
</dbReference>
<evidence type="ECO:0000313" key="9">
    <source>
        <dbReference type="EMBL" id="CAK3836004.1"/>
    </source>
</evidence>
<evidence type="ECO:0000256" key="4">
    <source>
        <dbReference type="ARBA" id="ARBA00022989"/>
    </source>
</evidence>
<feature type="transmembrane region" description="Helical" evidence="7">
    <location>
        <begin position="133"/>
        <end position="159"/>
    </location>
</feature>
<dbReference type="GO" id="GO:0016020">
    <property type="term" value="C:membrane"/>
    <property type="evidence" value="ECO:0007669"/>
    <property type="project" value="UniProtKB-SubCell"/>
</dbReference>
<keyword evidence="4 7" id="KW-1133">Transmembrane helix</keyword>
<feature type="transmembrane region" description="Helical" evidence="7">
    <location>
        <begin position="220"/>
        <end position="242"/>
    </location>
</feature>
<keyword evidence="10" id="KW-1185">Reference proteome</keyword>
<dbReference type="AlphaFoldDB" id="A0AAI8YSY8"/>
<dbReference type="InterPro" id="IPR011701">
    <property type="entry name" value="MFS"/>
</dbReference>
<dbReference type="InterPro" id="IPR020846">
    <property type="entry name" value="MFS_dom"/>
</dbReference>
<dbReference type="GO" id="GO:0022857">
    <property type="term" value="F:transmembrane transporter activity"/>
    <property type="evidence" value="ECO:0007669"/>
    <property type="project" value="InterPro"/>
</dbReference>
<dbReference type="PANTHER" id="PTHR43791">
    <property type="entry name" value="PERMEASE-RELATED"/>
    <property type="match status" value="1"/>
</dbReference>
<dbReference type="PANTHER" id="PTHR43791:SF52">
    <property type="entry name" value="TRANSPORTER, PUTATIVE (AFU_ORTHOLOGUE AFUA_1G11820)-RELATED"/>
    <property type="match status" value="1"/>
</dbReference>
<feature type="transmembrane region" description="Helical" evidence="7">
    <location>
        <begin position="413"/>
        <end position="435"/>
    </location>
</feature>
<evidence type="ECO:0000256" key="2">
    <source>
        <dbReference type="ARBA" id="ARBA00022448"/>
    </source>
</evidence>
<reference evidence="9" key="1">
    <citation type="submission" date="2023-11" db="EMBL/GenBank/DDBJ databases">
        <authorList>
            <person name="Alioto T."/>
            <person name="Alioto T."/>
            <person name="Gomez Garrido J."/>
        </authorList>
    </citation>
    <scope>NUCLEOTIDE SEQUENCE</scope>
</reference>
<dbReference type="SUPFAM" id="SSF103473">
    <property type="entry name" value="MFS general substrate transporter"/>
    <property type="match status" value="1"/>
</dbReference>
<feature type="transmembrane region" description="Helical" evidence="7">
    <location>
        <begin position="378"/>
        <end position="401"/>
    </location>
</feature>
<dbReference type="Proteomes" id="UP001296104">
    <property type="component" value="Unassembled WGS sequence"/>
</dbReference>
<protein>
    <submittedName>
        <fullName evidence="9">Vitamin h</fullName>
    </submittedName>
</protein>
<name>A0AAI8YSY8_9PEZI</name>